<dbReference type="EMBL" id="JAGEMK010000007">
    <property type="protein sequence ID" value="MBO1752650.1"/>
    <property type="molecule type" value="Genomic_DNA"/>
</dbReference>
<keyword evidence="4 7" id="KW-0812">Transmembrane</keyword>
<dbReference type="NCBIfam" id="TIGR03025">
    <property type="entry name" value="EPS_sugtrans"/>
    <property type="match status" value="1"/>
</dbReference>
<keyword evidence="3 9" id="KW-0808">Transferase</keyword>
<dbReference type="AlphaFoldDB" id="A0A939RVQ9"/>
<evidence type="ECO:0000256" key="5">
    <source>
        <dbReference type="ARBA" id="ARBA00022989"/>
    </source>
</evidence>
<keyword evidence="6 7" id="KW-0472">Membrane</keyword>
<feature type="transmembrane region" description="Helical" evidence="7">
    <location>
        <begin position="126"/>
        <end position="145"/>
    </location>
</feature>
<evidence type="ECO:0000256" key="6">
    <source>
        <dbReference type="ARBA" id="ARBA00023136"/>
    </source>
</evidence>
<evidence type="ECO:0000313" key="9">
    <source>
        <dbReference type="EMBL" id="MBO1752650.1"/>
    </source>
</evidence>
<feature type="transmembrane region" description="Helical" evidence="7">
    <location>
        <begin position="103"/>
        <end position="120"/>
    </location>
</feature>
<dbReference type="PANTHER" id="PTHR30576:SF10">
    <property type="entry name" value="SLL5057 PROTEIN"/>
    <property type="match status" value="1"/>
</dbReference>
<evidence type="ECO:0000256" key="4">
    <source>
        <dbReference type="ARBA" id="ARBA00022692"/>
    </source>
</evidence>
<dbReference type="GO" id="GO:0016780">
    <property type="term" value="F:phosphotransferase activity, for other substituted phosphate groups"/>
    <property type="evidence" value="ECO:0007669"/>
    <property type="project" value="TreeGrafter"/>
</dbReference>
<accession>A0A939RVQ9</accession>
<dbReference type="InterPro" id="IPR017475">
    <property type="entry name" value="EPS_sugar_tfrase"/>
</dbReference>
<evidence type="ECO:0000256" key="1">
    <source>
        <dbReference type="ARBA" id="ARBA00004141"/>
    </source>
</evidence>
<evidence type="ECO:0000256" key="7">
    <source>
        <dbReference type="SAM" id="Phobius"/>
    </source>
</evidence>
<gene>
    <name evidence="9" type="ORF">J4G33_12625</name>
</gene>
<feature type="transmembrane region" description="Helical" evidence="7">
    <location>
        <begin position="64"/>
        <end position="82"/>
    </location>
</feature>
<sequence length="487" mass="52918">MPPAVQRRAARSPQGQAWQSSYLRSLAMIDVVVVSVAMLLAYLLRFDQTPGVLPVVTGAFAPSYLAVSAVLAVAWFAALGLARSRDHREIGSGPTEYARVFRASWQLFALVAVVAFMLGLEMARGYLAIAFPLGVGLLLAGRFAARQWLVRQRQRGQCMHDVLVVGEPPRAADLIRELSKNPATGQRVVGVCVPQSAPMVDVVAGVPVLSGMDGVVDAAERSGADTVAVTGSEVITSRAVKQLGWDLEGSGIDLVLAPGVADVAGPRVQTSLVNGTALVHLDEPQFTGGKYLVKSVADWVAALLITIALSPVLAVLAVVVKLTSPGPVFYKQERVGLNGNPFRMWKFRSMRVGADAMREELEHLNEGNGALFKVKDDPRVTAVGRVLRRYSLDELPQLFNVLRGEMSLVGPRPNLPDEVSTYENHVHRRLYVKPGITGLWQVSGRSELSWDESVRLDLYYAENWTPFGDLLILLRTIKVIVMPHGAY</sequence>
<keyword evidence="10" id="KW-1185">Reference proteome</keyword>
<dbReference type="Pfam" id="PF02397">
    <property type="entry name" value="Bac_transf"/>
    <property type="match status" value="1"/>
</dbReference>
<dbReference type="PANTHER" id="PTHR30576">
    <property type="entry name" value="COLANIC BIOSYNTHESIS UDP-GLUCOSE LIPID CARRIER TRANSFERASE"/>
    <property type="match status" value="1"/>
</dbReference>
<dbReference type="Proteomes" id="UP000664209">
    <property type="component" value="Unassembled WGS sequence"/>
</dbReference>
<keyword evidence="5 7" id="KW-1133">Transmembrane helix</keyword>
<evidence type="ECO:0000256" key="3">
    <source>
        <dbReference type="ARBA" id="ARBA00022679"/>
    </source>
</evidence>
<dbReference type="InterPro" id="IPR003362">
    <property type="entry name" value="Bact_transf"/>
</dbReference>
<evidence type="ECO:0000256" key="2">
    <source>
        <dbReference type="ARBA" id="ARBA00006464"/>
    </source>
</evidence>
<comment type="subcellular location">
    <subcellularLocation>
        <location evidence="1">Membrane</location>
        <topology evidence="1">Multi-pass membrane protein</topology>
    </subcellularLocation>
</comment>
<name>A0A939RVQ9_9CELL</name>
<evidence type="ECO:0000259" key="8">
    <source>
        <dbReference type="Pfam" id="PF02397"/>
    </source>
</evidence>
<proteinExistence type="inferred from homology"/>
<protein>
    <submittedName>
        <fullName evidence="9">Sugar transferase</fullName>
    </submittedName>
</protein>
<feature type="domain" description="Bacterial sugar transferase" evidence="8">
    <location>
        <begin position="294"/>
        <end position="481"/>
    </location>
</feature>
<reference evidence="9" key="1">
    <citation type="submission" date="2021-03" db="EMBL/GenBank/DDBJ databases">
        <title>Actinotalea soli sp. nov., isolated from soil.</title>
        <authorList>
            <person name="Ping W."/>
            <person name="Zhang J."/>
        </authorList>
    </citation>
    <scope>NUCLEOTIDE SEQUENCE</scope>
    <source>
        <strain evidence="9">BY-33</strain>
    </source>
</reference>
<dbReference type="Pfam" id="PF13727">
    <property type="entry name" value="CoA_binding_3"/>
    <property type="match status" value="1"/>
</dbReference>
<feature type="transmembrane region" description="Helical" evidence="7">
    <location>
        <begin position="21"/>
        <end position="44"/>
    </location>
</feature>
<comment type="caution">
    <text evidence="9">The sequence shown here is derived from an EMBL/GenBank/DDBJ whole genome shotgun (WGS) entry which is preliminary data.</text>
</comment>
<evidence type="ECO:0000313" key="10">
    <source>
        <dbReference type="Proteomes" id="UP000664209"/>
    </source>
</evidence>
<dbReference type="RefSeq" id="WP_208056341.1">
    <property type="nucleotide sequence ID" value="NZ_JAGEMK010000007.1"/>
</dbReference>
<organism evidence="9 10">
    <name type="scientific">Actinotalea soli</name>
    <dbReference type="NCBI Taxonomy" id="2819234"/>
    <lineage>
        <taxon>Bacteria</taxon>
        <taxon>Bacillati</taxon>
        <taxon>Actinomycetota</taxon>
        <taxon>Actinomycetes</taxon>
        <taxon>Micrococcales</taxon>
        <taxon>Cellulomonadaceae</taxon>
        <taxon>Actinotalea</taxon>
    </lineage>
</organism>
<feature type="transmembrane region" description="Helical" evidence="7">
    <location>
        <begin position="299"/>
        <end position="320"/>
    </location>
</feature>
<dbReference type="GO" id="GO:0016020">
    <property type="term" value="C:membrane"/>
    <property type="evidence" value="ECO:0007669"/>
    <property type="project" value="UniProtKB-SubCell"/>
</dbReference>
<comment type="similarity">
    <text evidence="2">Belongs to the bacterial sugar transferase family.</text>
</comment>